<feature type="region of interest" description="Disordered" evidence="1">
    <location>
        <begin position="57"/>
        <end position="80"/>
    </location>
</feature>
<keyword evidence="2" id="KW-1133">Transmembrane helix</keyword>
<keyword evidence="2" id="KW-0472">Membrane</keyword>
<dbReference type="EMBL" id="BMUU01000001">
    <property type="protein sequence ID" value="GGY13892.1"/>
    <property type="molecule type" value="Genomic_DNA"/>
</dbReference>
<evidence type="ECO:0000313" key="4">
    <source>
        <dbReference type="Proteomes" id="UP000600946"/>
    </source>
</evidence>
<evidence type="ECO:0000313" key="3">
    <source>
        <dbReference type="EMBL" id="GGY13892.1"/>
    </source>
</evidence>
<keyword evidence="4" id="KW-1185">Reference proteome</keyword>
<evidence type="ECO:0000256" key="2">
    <source>
        <dbReference type="SAM" id="Phobius"/>
    </source>
</evidence>
<dbReference type="Proteomes" id="UP000600946">
    <property type="component" value="Unassembled WGS sequence"/>
</dbReference>
<accession>A0ABQ2ZDZ7</accession>
<comment type="caution">
    <text evidence="3">The sequence shown here is derived from an EMBL/GenBank/DDBJ whole genome shotgun (WGS) entry which is preliminary data.</text>
</comment>
<gene>
    <name evidence="3" type="ORF">GCM10010326_01530</name>
</gene>
<feature type="transmembrane region" description="Helical" evidence="2">
    <location>
        <begin position="37"/>
        <end position="54"/>
    </location>
</feature>
<protein>
    <submittedName>
        <fullName evidence="3">Uncharacterized protein</fullName>
    </submittedName>
</protein>
<sequence length="80" mass="8466">MRTGRHNPGSRAALLKAGLAGLGVAFFIVALTASNAPWAYGAGATLLAASVCVRRRPRTPTRLRDELPPDQDGPSTPDRR</sequence>
<feature type="transmembrane region" description="Helical" evidence="2">
    <location>
        <begin position="12"/>
        <end position="31"/>
    </location>
</feature>
<organism evidence="3 4">
    <name type="scientific">Streptomyces xanthochromogenes</name>
    <dbReference type="NCBI Taxonomy" id="67384"/>
    <lineage>
        <taxon>Bacteria</taxon>
        <taxon>Bacillati</taxon>
        <taxon>Actinomycetota</taxon>
        <taxon>Actinomycetes</taxon>
        <taxon>Kitasatosporales</taxon>
        <taxon>Streptomycetaceae</taxon>
        <taxon>Streptomyces</taxon>
    </lineage>
</organism>
<name>A0ABQ2ZDZ7_9ACTN</name>
<keyword evidence="2" id="KW-0812">Transmembrane</keyword>
<proteinExistence type="predicted"/>
<evidence type="ECO:0000256" key="1">
    <source>
        <dbReference type="SAM" id="MobiDB-lite"/>
    </source>
</evidence>
<reference evidence="4" key="1">
    <citation type="journal article" date="2019" name="Int. J. Syst. Evol. Microbiol.">
        <title>The Global Catalogue of Microorganisms (GCM) 10K type strain sequencing project: providing services to taxonomists for standard genome sequencing and annotation.</title>
        <authorList>
            <consortium name="The Broad Institute Genomics Platform"/>
            <consortium name="The Broad Institute Genome Sequencing Center for Infectious Disease"/>
            <person name="Wu L."/>
            <person name="Ma J."/>
        </authorList>
    </citation>
    <scope>NUCLEOTIDE SEQUENCE [LARGE SCALE GENOMIC DNA]</scope>
    <source>
        <strain evidence="4">JCM 4594</strain>
    </source>
</reference>